<dbReference type="Proteomes" id="UP000663879">
    <property type="component" value="Unassembled WGS sequence"/>
</dbReference>
<feature type="domain" description="Glycosyl-hydrolase family 116 catalytic region" evidence="1">
    <location>
        <begin position="1"/>
        <end position="115"/>
    </location>
</feature>
<keyword evidence="3" id="KW-1185">Reference proteome</keyword>
<dbReference type="InterPro" id="IPR006775">
    <property type="entry name" value="GH116_catalytic"/>
</dbReference>
<dbReference type="AlphaFoldDB" id="A0A814P735"/>
<dbReference type="EMBL" id="CAJNOC010007618">
    <property type="protein sequence ID" value="CAF1102153.1"/>
    <property type="molecule type" value="Genomic_DNA"/>
</dbReference>
<sequence length="123" mass="14180">VFEKEKIQSCLQTIYENNVIKFCDGKRGAVNGMRPNGKIDTTSLQSEEMWTGVTNAFNSLLVFEGMHEKAWGILSDLYKSMYYELGLAFQTPEALNKKNEYRSLGYMRPLSIWSIEYALEMTQ</sequence>
<feature type="non-terminal residue" evidence="2">
    <location>
        <position position="1"/>
    </location>
</feature>
<organism evidence="2 3">
    <name type="scientific">Brachionus calyciflorus</name>
    <dbReference type="NCBI Taxonomy" id="104777"/>
    <lineage>
        <taxon>Eukaryota</taxon>
        <taxon>Metazoa</taxon>
        <taxon>Spiralia</taxon>
        <taxon>Gnathifera</taxon>
        <taxon>Rotifera</taxon>
        <taxon>Eurotatoria</taxon>
        <taxon>Monogononta</taxon>
        <taxon>Pseudotrocha</taxon>
        <taxon>Ploima</taxon>
        <taxon>Brachionidae</taxon>
        <taxon>Brachionus</taxon>
    </lineage>
</organism>
<comment type="caution">
    <text evidence="2">The sequence shown here is derived from an EMBL/GenBank/DDBJ whole genome shotgun (WGS) entry which is preliminary data.</text>
</comment>
<evidence type="ECO:0000313" key="3">
    <source>
        <dbReference type="Proteomes" id="UP000663879"/>
    </source>
</evidence>
<dbReference type="InterPro" id="IPR052566">
    <property type="entry name" value="Non-lysos_glucosylceramidase"/>
</dbReference>
<accession>A0A814P735</accession>
<dbReference type="OrthoDB" id="730489at2759"/>
<reference evidence="2" key="1">
    <citation type="submission" date="2021-02" db="EMBL/GenBank/DDBJ databases">
        <authorList>
            <person name="Nowell W R."/>
        </authorList>
    </citation>
    <scope>NUCLEOTIDE SEQUENCE</scope>
    <source>
        <strain evidence="2">Ploen Becks lab</strain>
    </source>
</reference>
<gene>
    <name evidence="2" type="ORF">OXX778_LOCUS21206</name>
</gene>
<name>A0A814P735_9BILA</name>
<protein>
    <recommendedName>
        <fullName evidence="1">Glycosyl-hydrolase family 116 catalytic region domain-containing protein</fullName>
    </recommendedName>
</protein>
<evidence type="ECO:0000259" key="1">
    <source>
        <dbReference type="Pfam" id="PF04685"/>
    </source>
</evidence>
<dbReference type="PANTHER" id="PTHR12654">
    <property type="entry name" value="BILE ACID BETA-GLUCOSIDASE-RELATED"/>
    <property type="match status" value="1"/>
</dbReference>
<evidence type="ECO:0000313" key="2">
    <source>
        <dbReference type="EMBL" id="CAF1102153.1"/>
    </source>
</evidence>
<proteinExistence type="predicted"/>
<dbReference type="GO" id="GO:0008422">
    <property type="term" value="F:beta-glucosidase activity"/>
    <property type="evidence" value="ECO:0007669"/>
    <property type="project" value="TreeGrafter"/>
</dbReference>
<dbReference type="PANTHER" id="PTHR12654:SF0">
    <property type="entry name" value="NON-LYSOSOMAL GLUCOSYLCERAMIDASE"/>
    <property type="match status" value="1"/>
</dbReference>
<dbReference type="Pfam" id="PF04685">
    <property type="entry name" value="DUF608"/>
    <property type="match status" value="1"/>
</dbReference>